<reference evidence="2 3" key="1">
    <citation type="journal article" date="2018" name="Nat. Ecol. Evol.">
        <title>Pezizomycetes genomes reveal the molecular basis of ectomycorrhizal truffle lifestyle.</title>
        <authorList>
            <person name="Murat C."/>
            <person name="Payen T."/>
            <person name="Noel B."/>
            <person name="Kuo A."/>
            <person name="Morin E."/>
            <person name="Chen J."/>
            <person name="Kohler A."/>
            <person name="Krizsan K."/>
            <person name="Balestrini R."/>
            <person name="Da Silva C."/>
            <person name="Montanini B."/>
            <person name="Hainaut M."/>
            <person name="Levati E."/>
            <person name="Barry K.W."/>
            <person name="Belfiori B."/>
            <person name="Cichocki N."/>
            <person name="Clum A."/>
            <person name="Dockter R.B."/>
            <person name="Fauchery L."/>
            <person name="Guy J."/>
            <person name="Iotti M."/>
            <person name="Le Tacon F."/>
            <person name="Lindquist E.A."/>
            <person name="Lipzen A."/>
            <person name="Malagnac F."/>
            <person name="Mello A."/>
            <person name="Molinier V."/>
            <person name="Miyauchi S."/>
            <person name="Poulain J."/>
            <person name="Riccioni C."/>
            <person name="Rubini A."/>
            <person name="Sitrit Y."/>
            <person name="Splivallo R."/>
            <person name="Traeger S."/>
            <person name="Wang M."/>
            <person name="Zifcakova L."/>
            <person name="Wipf D."/>
            <person name="Zambonelli A."/>
            <person name="Paolocci F."/>
            <person name="Nowrousian M."/>
            <person name="Ottonello S."/>
            <person name="Baldrian P."/>
            <person name="Spatafora J.W."/>
            <person name="Henrissat B."/>
            <person name="Nagy L.G."/>
            <person name="Aury J.M."/>
            <person name="Wincker P."/>
            <person name="Grigoriev I.V."/>
            <person name="Bonfante P."/>
            <person name="Martin F.M."/>
        </authorList>
    </citation>
    <scope>NUCLEOTIDE SEQUENCE [LARGE SCALE GENOMIC DNA]</scope>
    <source>
        <strain evidence="2 3">120613-1</strain>
    </source>
</reference>
<accession>A0A3N4IZL1</accession>
<feature type="compositionally biased region" description="Low complexity" evidence="1">
    <location>
        <begin position="15"/>
        <end position="26"/>
    </location>
</feature>
<feature type="compositionally biased region" description="Low complexity" evidence="1">
    <location>
        <begin position="43"/>
        <end position="61"/>
    </location>
</feature>
<dbReference type="EMBL" id="ML120499">
    <property type="protein sequence ID" value="RPA91305.1"/>
    <property type="molecule type" value="Genomic_DNA"/>
</dbReference>
<evidence type="ECO:0000256" key="1">
    <source>
        <dbReference type="SAM" id="MobiDB-lite"/>
    </source>
</evidence>
<feature type="region of interest" description="Disordered" evidence="1">
    <location>
        <begin position="15"/>
        <end position="64"/>
    </location>
</feature>
<name>A0A3N4IZL1_9PEZI</name>
<keyword evidence="3" id="KW-1185">Reference proteome</keyword>
<gene>
    <name evidence="2" type="ORF">L873DRAFT_1819623</name>
</gene>
<protein>
    <submittedName>
        <fullName evidence="2">Uncharacterized protein</fullName>
    </submittedName>
</protein>
<proteinExistence type="predicted"/>
<dbReference type="AlphaFoldDB" id="A0A3N4IZL1"/>
<evidence type="ECO:0000313" key="2">
    <source>
        <dbReference type="EMBL" id="RPA91305.1"/>
    </source>
</evidence>
<organism evidence="2 3">
    <name type="scientific">Choiromyces venosus 120613-1</name>
    <dbReference type="NCBI Taxonomy" id="1336337"/>
    <lineage>
        <taxon>Eukaryota</taxon>
        <taxon>Fungi</taxon>
        <taxon>Dikarya</taxon>
        <taxon>Ascomycota</taxon>
        <taxon>Pezizomycotina</taxon>
        <taxon>Pezizomycetes</taxon>
        <taxon>Pezizales</taxon>
        <taxon>Tuberaceae</taxon>
        <taxon>Choiromyces</taxon>
    </lineage>
</organism>
<evidence type="ECO:0000313" key="3">
    <source>
        <dbReference type="Proteomes" id="UP000276215"/>
    </source>
</evidence>
<sequence>MCSDEVSQSVNAGALGLGTSLSGTPPDNMLSQCSPTGSCFGESSPSGSSLSLCPSPSSASSAPPPSCLGEAFDACDGLNTGYDSDAEYSDFGDDASDASSAYGEIPRDLYYDGAAAARWSLDPYLELSRLAPIAESVAGSDASDASSEYEVVSRNLYFRGYEAARGMV</sequence>
<dbReference type="Proteomes" id="UP000276215">
    <property type="component" value="Unassembled WGS sequence"/>
</dbReference>